<dbReference type="InterPro" id="IPR013078">
    <property type="entry name" value="His_Pase_superF_clade-1"/>
</dbReference>
<evidence type="ECO:0000256" key="4">
    <source>
        <dbReference type="ARBA" id="ARBA00023152"/>
    </source>
</evidence>
<dbReference type="PROSITE" id="PS00175">
    <property type="entry name" value="PG_MUTASE"/>
    <property type="match status" value="1"/>
</dbReference>
<comment type="similarity">
    <text evidence="1">Belongs to the phosphoglycerate mutase family. BPG-dependent PGAM subfamily.</text>
</comment>
<protein>
    <recommendedName>
        <fullName evidence="2">phosphoglycerate mutase (2,3-diphosphoglycerate-dependent)</fullName>
        <ecNumber evidence="2">5.4.2.11</ecNumber>
    </recommendedName>
</protein>
<dbReference type="InterPro" id="IPR005952">
    <property type="entry name" value="Phosphogly_mut1"/>
</dbReference>
<evidence type="ECO:0000256" key="5">
    <source>
        <dbReference type="ARBA" id="ARBA00023235"/>
    </source>
</evidence>
<name>A0ABU1X6D2_SPHXE</name>
<dbReference type="InterPro" id="IPR029033">
    <property type="entry name" value="His_PPase_superfam"/>
</dbReference>
<dbReference type="SUPFAM" id="SSF53254">
    <property type="entry name" value="Phosphoglycerate mutase-like"/>
    <property type="match status" value="1"/>
</dbReference>
<evidence type="ECO:0000256" key="3">
    <source>
        <dbReference type="ARBA" id="ARBA00022432"/>
    </source>
</evidence>
<evidence type="ECO:0000313" key="7">
    <source>
        <dbReference type="Proteomes" id="UP001267638"/>
    </source>
</evidence>
<dbReference type="InterPro" id="IPR001345">
    <property type="entry name" value="PG/BPGM_mutase_AS"/>
</dbReference>
<gene>
    <name evidence="6" type="ORF">J2W40_003988</name>
</gene>
<dbReference type="Pfam" id="PF00300">
    <property type="entry name" value="His_Phos_1"/>
    <property type="match status" value="1"/>
</dbReference>
<sequence length="275" mass="30671">MAIDISEELEEVEGIDLAMNDEHPPWPSHLWIVRHGQSAGNVARDAAHEAALDRIALEGRDVDVPLSALGEEQAKSLGHWFARRGPGQLPDVILSSPYRRAIQTAKLFRGEGGAALDEPVCIDERLREKEFGILDGLTTSGVTKFEPQQAAFRQTLGKFYHRPPGGESWCDVIFRLRALMDTVSLHYAGQRVIIFAHQVVVLCLRYIIENMDEAQILDIDREEDVANCSVTEYRFDPQAGRRGNLVLERYNVVAPDNVRDVPVTNAPDRPAVARG</sequence>
<comment type="caution">
    <text evidence="6">The sequence shown here is derived from an EMBL/GenBank/DDBJ whole genome shotgun (WGS) entry which is preliminary data.</text>
</comment>
<dbReference type="SMART" id="SM00855">
    <property type="entry name" value="PGAM"/>
    <property type="match status" value="1"/>
</dbReference>
<accession>A0ABU1X6D2</accession>
<dbReference type="PANTHER" id="PTHR11931">
    <property type="entry name" value="PHOSPHOGLYCERATE MUTASE"/>
    <property type="match status" value="1"/>
</dbReference>
<evidence type="ECO:0000313" key="6">
    <source>
        <dbReference type="EMBL" id="MDR7157140.1"/>
    </source>
</evidence>
<keyword evidence="7" id="KW-1185">Reference proteome</keyword>
<reference evidence="6 7" key="1">
    <citation type="submission" date="2023-07" db="EMBL/GenBank/DDBJ databases">
        <title>Sorghum-associated microbial communities from plants grown in Nebraska, USA.</title>
        <authorList>
            <person name="Schachtman D."/>
        </authorList>
    </citation>
    <scope>NUCLEOTIDE SEQUENCE [LARGE SCALE GENOMIC DNA]</scope>
    <source>
        <strain evidence="6 7">4256</strain>
    </source>
</reference>
<keyword evidence="3" id="KW-0312">Gluconeogenesis</keyword>
<organism evidence="6 7">
    <name type="scientific">Sphingobium xenophagum</name>
    <dbReference type="NCBI Taxonomy" id="121428"/>
    <lineage>
        <taxon>Bacteria</taxon>
        <taxon>Pseudomonadati</taxon>
        <taxon>Pseudomonadota</taxon>
        <taxon>Alphaproteobacteria</taxon>
        <taxon>Sphingomonadales</taxon>
        <taxon>Sphingomonadaceae</taxon>
        <taxon>Sphingobium</taxon>
    </lineage>
</organism>
<dbReference type="CDD" id="cd07067">
    <property type="entry name" value="HP_PGM_like"/>
    <property type="match status" value="1"/>
</dbReference>
<dbReference type="Proteomes" id="UP001267638">
    <property type="component" value="Unassembled WGS sequence"/>
</dbReference>
<keyword evidence="4" id="KW-0324">Glycolysis</keyword>
<dbReference type="RefSeq" id="WP_409050413.1">
    <property type="nucleotide sequence ID" value="NZ_JAVDWV010000030.1"/>
</dbReference>
<dbReference type="Gene3D" id="3.40.50.1240">
    <property type="entry name" value="Phosphoglycerate mutase-like"/>
    <property type="match status" value="1"/>
</dbReference>
<evidence type="ECO:0000256" key="1">
    <source>
        <dbReference type="ARBA" id="ARBA00006717"/>
    </source>
</evidence>
<proteinExistence type="inferred from homology"/>
<dbReference type="EMBL" id="JAVDWV010000030">
    <property type="protein sequence ID" value="MDR7157140.1"/>
    <property type="molecule type" value="Genomic_DNA"/>
</dbReference>
<dbReference type="EC" id="5.4.2.11" evidence="2"/>
<keyword evidence="5" id="KW-0413">Isomerase</keyword>
<evidence type="ECO:0000256" key="2">
    <source>
        <dbReference type="ARBA" id="ARBA00012028"/>
    </source>
</evidence>